<reference evidence="16" key="1">
    <citation type="submission" date="2025-08" db="UniProtKB">
        <authorList>
            <consortium name="RefSeq"/>
        </authorList>
    </citation>
    <scope>IDENTIFICATION</scope>
    <source>
        <tissue evidence="16">Spleen</tissue>
    </source>
</reference>
<keyword evidence="6" id="KW-0963">Cytoplasm</keyword>
<dbReference type="Gene3D" id="2.30.30.40">
    <property type="entry name" value="SH3 Domains"/>
    <property type="match status" value="1"/>
</dbReference>
<dbReference type="GO" id="GO:0030027">
    <property type="term" value="C:lamellipodium"/>
    <property type="evidence" value="ECO:0007669"/>
    <property type="project" value="UniProtKB-SubCell"/>
</dbReference>
<evidence type="ECO:0000256" key="2">
    <source>
        <dbReference type="ARBA" id="ARBA00004486"/>
    </source>
</evidence>
<evidence type="ECO:0000256" key="4">
    <source>
        <dbReference type="ARBA" id="ARBA00010020"/>
    </source>
</evidence>
<dbReference type="GeneID" id="110211159"/>
<dbReference type="FunFam" id="2.30.30.40:FF:000002">
    <property type="entry name" value="abl interactor 1 isoform X1"/>
    <property type="match status" value="1"/>
</dbReference>
<keyword evidence="10" id="KW-0966">Cell projection</keyword>
<evidence type="ECO:0000256" key="5">
    <source>
        <dbReference type="ARBA" id="ARBA00022443"/>
    </source>
</evidence>
<dbReference type="GO" id="GO:0017124">
    <property type="term" value="F:SH3 domain binding"/>
    <property type="evidence" value="ECO:0007669"/>
    <property type="project" value="TreeGrafter"/>
</dbReference>
<dbReference type="GO" id="GO:0030175">
    <property type="term" value="C:filopodium"/>
    <property type="evidence" value="ECO:0007669"/>
    <property type="project" value="UniProtKB-SubCell"/>
</dbReference>
<dbReference type="PANTHER" id="PTHR10460:SF2">
    <property type="entry name" value="ABL INTERACTOR 1"/>
    <property type="match status" value="1"/>
</dbReference>
<evidence type="ECO:0000313" key="15">
    <source>
        <dbReference type="Proteomes" id="UP000515140"/>
    </source>
</evidence>
<keyword evidence="5 11" id="KW-0728">SH3 domain</keyword>
<dbReference type="CTD" id="10006"/>
<gene>
    <name evidence="16" type="primary">ABI1</name>
</gene>
<dbReference type="GO" id="GO:0031209">
    <property type="term" value="C:SCAR complex"/>
    <property type="evidence" value="ECO:0007669"/>
    <property type="project" value="TreeGrafter"/>
</dbReference>
<dbReference type="Proteomes" id="UP000515140">
    <property type="component" value="Unplaced"/>
</dbReference>
<keyword evidence="7" id="KW-0597">Phosphoprotein</keyword>
<evidence type="ECO:0000256" key="1">
    <source>
        <dbReference type="ARBA" id="ARBA00004245"/>
    </source>
</evidence>
<accession>A0A6P5KMV2</accession>
<evidence type="ECO:0000256" key="10">
    <source>
        <dbReference type="ARBA" id="ARBA00023273"/>
    </source>
</evidence>
<feature type="compositionally biased region" description="Pro residues" evidence="12">
    <location>
        <begin position="290"/>
        <end position="299"/>
    </location>
</feature>
<keyword evidence="15" id="KW-1185">Reference proteome</keyword>
<comment type="similarity">
    <text evidence="4">Belongs to the ABI family.</text>
</comment>
<feature type="compositionally biased region" description="Pro residues" evidence="12">
    <location>
        <begin position="273"/>
        <end position="283"/>
    </location>
</feature>
<dbReference type="CDD" id="cd11971">
    <property type="entry name" value="SH3_Abi1"/>
    <property type="match status" value="1"/>
</dbReference>
<dbReference type="RefSeq" id="XP_020845987.1">
    <property type="nucleotide sequence ID" value="XM_020990328.1"/>
</dbReference>
<dbReference type="Pfam" id="PF07815">
    <property type="entry name" value="Abi_HHR"/>
    <property type="match status" value="1"/>
</dbReference>
<feature type="domain" description="SH3" evidence="13">
    <location>
        <begin position="326"/>
        <end position="385"/>
    </location>
</feature>
<feature type="compositionally biased region" description="Polar residues" evidence="12">
    <location>
        <begin position="217"/>
        <end position="230"/>
    </location>
</feature>
<evidence type="ECO:0000313" key="16">
    <source>
        <dbReference type="RefSeq" id="XP_020845987.1"/>
    </source>
</evidence>
<evidence type="ECO:0000256" key="9">
    <source>
        <dbReference type="ARBA" id="ARBA00023212"/>
    </source>
</evidence>
<dbReference type="PANTHER" id="PTHR10460">
    <property type="entry name" value="ABL INTERACTOR FAMILY MEMBER"/>
    <property type="match status" value="1"/>
</dbReference>
<organism evidence="15 16">
    <name type="scientific">Phascolarctos cinereus</name>
    <name type="common">Koala</name>
    <dbReference type="NCBI Taxonomy" id="38626"/>
    <lineage>
        <taxon>Eukaryota</taxon>
        <taxon>Metazoa</taxon>
        <taxon>Chordata</taxon>
        <taxon>Craniata</taxon>
        <taxon>Vertebrata</taxon>
        <taxon>Euteleostomi</taxon>
        <taxon>Mammalia</taxon>
        <taxon>Metatheria</taxon>
        <taxon>Diprotodontia</taxon>
        <taxon>Phascolarctidae</taxon>
        <taxon>Phascolarctos</taxon>
    </lineage>
</organism>
<evidence type="ECO:0000256" key="7">
    <source>
        <dbReference type="ARBA" id="ARBA00022553"/>
    </source>
</evidence>
<evidence type="ECO:0000259" key="14">
    <source>
        <dbReference type="PROSITE" id="PS50192"/>
    </source>
</evidence>
<evidence type="ECO:0000256" key="11">
    <source>
        <dbReference type="PROSITE-ProRule" id="PRU00192"/>
    </source>
</evidence>
<evidence type="ECO:0000259" key="13">
    <source>
        <dbReference type="PROSITE" id="PS50002"/>
    </source>
</evidence>
<dbReference type="PROSITE" id="PS50002">
    <property type="entry name" value="SH3"/>
    <property type="match status" value="1"/>
</dbReference>
<dbReference type="GO" id="GO:0001764">
    <property type="term" value="P:neuron migration"/>
    <property type="evidence" value="ECO:0007669"/>
    <property type="project" value="TreeGrafter"/>
</dbReference>
<name>A0A6P5KMV2_PHACI</name>
<sequence length="388" mass="42637">MAELQMLLEEEIPSGKRALIESYQNLTRVADYCENNYIQAPDKRKALEETKAYTTQSLASVAYQINALANNVLQLLDIQASQLRRMESSINHISQTVDIHKEKVARREIGILTTNKNTSRTHKIIAPANMERPVRYIRKPIDYTVLDDVGHGVKHGNNQPARTGTLSRTNPPTQKPPSPPMSGRGTLGRNTPYKTLEPVKPPTVPNDYMTSPARLGSQHSPGRTASLNQRPRTHSGSSGGSGSRENSGSSSIGIPIAVPTPSPPTVGPVADSPTPPPPPPPDEIPMFDDSPPPPPPPPVDYEDEEAAVVQYNDPYADGDPAWAPKSYIEKVVAIYDYTKDKDDELSFMEGAIIYVIKKNDDGWYEGVCNRVTGLFPGNYVESIMHYTD</sequence>
<feature type="compositionally biased region" description="Low complexity" evidence="12">
    <location>
        <begin position="243"/>
        <end position="253"/>
    </location>
</feature>
<dbReference type="InterPro" id="IPR035725">
    <property type="entry name" value="Abi1_SH3"/>
</dbReference>
<dbReference type="InterPro" id="IPR028457">
    <property type="entry name" value="ABI"/>
</dbReference>
<feature type="compositionally biased region" description="Polar residues" evidence="12">
    <location>
        <begin position="156"/>
        <end position="170"/>
    </location>
</feature>
<dbReference type="SUPFAM" id="SSF50044">
    <property type="entry name" value="SH3-domain"/>
    <property type="match status" value="1"/>
</dbReference>
<feature type="region of interest" description="Disordered" evidence="12">
    <location>
        <begin position="150"/>
        <end position="301"/>
    </location>
</feature>
<dbReference type="PRINTS" id="PR00452">
    <property type="entry name" value="SH3DOMAIN"/>
</dbReference>
<evidence type="ECO:0000256" key="3">
    <source>
        <dbReference type="ARBA" id="ARBA00004510"/>
    </source>
</evidence>
<evidence type="ECO:0000256" key="8">
    <source>
        <dbReference type="ARBA" id="ARBA00023054"/>
    </source>
</evidence>
<dbReference type="InterPro" id="IPR012849">
    <property type="entry name" value="Abl-interactor_HHR_dom"/>
</dbReference>
<evidence type="ECO:0000256" key="12">
    <source>
        <dbReference type="SAM" id="MobiDB-lite"/>
    </source>
</evidence>
<keyword evidence="8" id="KW-0175">Coiled coil</keyword>
<dbReference type="AlphaFoldDB" id="A0A6P5KMV2"/>
<dbReference type="Gene3D" id="6.10.140.1620">
    <property type="match status" value="1"/>
</dbReference>
<dbReference type="Pfam" id="PF00018">
    <property type="entry name" value="SH3_1"/>
    <property type="match status" value="1"/>
</dbReference>
<dbReference type="GO" id="GO:0035591">
    <property type="term" value="F:signaling adaptor activity"/>
    <property type="evidence" value="ECO:0007669"/>
    <property type="project" value="TreeGrafter"/>
</dbReference>
<evidence type="ECO:0000256" key="6">
    <source>
        <dbReference type="ARBA" id="ARBA00022490"/>
    </source>
</evidence>
<dbReference type="InterPro" id="IPR000727">
    <property type="entry name" value="T_SNARE_dom"/>
</dbReference>
<protein>
    <submittedName>
        <fullName evidence="16">Abl interactor 1 isoform X5</fullName>
    </submittedName>
</protein>
<dbReference type="SMART" id="SM00326">
    <property type="entry name" value="SH3"/>
    <property type="match status" value="1"/>
</dbReference>
<dbReference type="PROSITE" id="PS50192">
    <property type="entry name" value="T_SNARE"/>
    <property type="match status" value="1"/>
</dbReference>
<proteinExistence type="inferred from homology"/>
<comment type="subcellular location">
    <subcellularLocation>
        <location evidence="2">Cell projection</location>
        <location evidence="2">Filopodium</location>
    </subcellularLocation>
    <subcellularLocation>
        <location evidence="3">Cell projection</location>
        <location evidence="3">Lamellipodium</location>
    </subcellularLocation>
    <subcellularLocation>
        <location evidence="1">Cytoplasm</location>
        <location evidence="1">Cytoskeleton</location>
    </subcellularLocation>
</comment>
<keyword evidence="9" id="KW-0206">Cytoskeleton</keyword>
<dbReference type="InterPro" id="IPR036028">
    <property type="entry name" value="SH3-like_dom_sf"/>
</dbReference>
<dbReference type="InterPro" id="IPR001452">
    <property type="entry name" value="SH3_domain"/>
</dbReference>
<dbReference type="GO" id="GO:0005856">
    <property type="term" value="C:cytoskeleton"/>
    <property type="evidence" value="ECO:0007669"/>
    <property type="project" value="UniProtKB-SubCell"/>
</dbReference>
<feature type="domain" description="T-SNARE coiled-coil homology" evidence="14">
    <location>
        <begin position="45"/>
        <end position="107"/>
    </location>
</feature>